<keyword evidence="8" id="KW-1185">Reference proteome</keyword>
<evidence type="ECO:0000256" key="5">
    <source>
        <dbReference type="ARBA" id="ARBA00023128"/>
    </source>
</evidence>
<evidence type="ECO:0000313" key="8">
    <source>
        <dbReference type="Proteomes" id="UP000000707"/>
    </source>
</evidence>
<protein>
    <recommendedName>
        <fullName evidence="3 6">Altered inheritance of mitochondria protein 24, mitochondrial</fullName>
    </recommendedName>
</protein>
<dbReference type="OrthoDB" id="5295771at2759"/>
<dbReference type="InterPro" id="IPR002838">
    <property type="entry name" value="AIM24"/>
</dbReference>
<keyword evidence="5 6" id="KW-0496">Mitochondrion</keyword>
<dbReference type="Gene3D" id="3.60.160.10">
    <property type="entry name" value="Mitochondrial biogenesis AIM24"/>
    <property type="match status" value="1"/>
</dbReference>
<evidence type="ECO:0000256" key="2">
    <source>
        <dbReference type="ARBA" id="ARBA00009322"/>
    </source>
</evidence>
<dbReference type="SUPFAM" id="SSF51219">
    <property type="entry name" value="TRAP-like"/>
    <property type="match status" value="1"/>
</dbReference>
<dbReference type="GO" id="GO:0007007">
    <property type="term" value="P:inner mitochondrial membrane organization"/>
    <property type="evidence" value="ECO:0007669"/>
    <property type="project" value="TreeGrafter"/>
</dbReference>
<comment type="subcellular location">
    <subcellularLocation>
        <location evidence="1 6">Mitochondrion</location>
    </subcellularLocation>
</comment>
<evidence type="ECO:0000256" key="3">
    <source>
        <dbReference type="ARBA" id="ARBA00013287"/>
    </source>
</evidence>
<sequence length="361" mass="40566">MNRLSVFYGSVRSISISTSSLPIISTRKTITTNENIQNVSKLTQDQSQDNSLDASNLVPIDQSVLSVDLPASVPIYIRRGALISIYGISTLSTSSLTQSLSSWGYQRLMSTSKISLLLTSNANNWFKMSNATNNKSMSILNLDGTTDWALLSSPHFYIGDSLIMKNFILPYKISKRFSRELKLPTSTRTGLFGWYKWYFQLVSGRGQIGVVGKGSIYNINLVENEEVLVNKDNLLAITVNGPYDLQNCVIKYETPTSEQTQPVEPTSNTTFNDYFLRVLKFFGLFKAKSTNYLIGNQNFVKVIGPRNILIQSDINYKVPEFPTDDFDKSLKQFNKKASDYLNWVKVGSQNSSIKSTKDFQS</sequence>
<dbReference type="InterPro" id="IPR036983">
    <property type="entry name" value="AIM24_sf"/>
</dbReference>
<dbReference type="eggNOG" id="ENOG502RXC5">
    <property type="taxonomic scope" value="Eukaryota"/>
</dbReference>
<gene>
    <name evidence="7" type="ORF">CANTEDRAFT_115492</name>
</gene>
<dbReference type="GO" id="GO:0005743">
    <property type="term" value="C:mitochondrial inner membrane"/>
    <property type="evidence" value="ECO:0007669"/>
    <property type="project" value="TreeGrafter"/>
</dbReference>
<proteinExistence type="inferred from homology"/>
<dbReference type="Pfam" id="PF01987">
    <property type="entry name" value="AIM24"/>
    <property type="match status" value="1"/>
</dbReference>
<evidence type="ECO:0000256" key="1">
    <source>
        <dbReference type="ARBA" id="ARBA00004173"/>
    </source>
</evidence>
<keyword evidence="4" id="KW-0809">Transit peptide</keyword>
<name>G3BAD6_CANTC</name>
<organism evidence="8">
    <name type="scientific">Candida tenuis (strain ATCC 10573 / BCRC 21748 / CBS 615 / JCM 9827 / NBRC 10315 / NRRL Y-1498 / VKM Y-70)</name>
    <name type="common">Yeast</name>
    <name type="synonym">Yamadazyma tenuis</name>
    <dbReference type="NCBI Taxonomy" id="590646"/>
    <lineage>
        <taxon>Eukaryota</taxon>
        <taxon>Fungi</taxon>
        <taxon>Dikarya</taxon>
        <taxon>Ascomycota</taxon>
        <taxon>Saccharomycotina</taxon>
        <taxon>Pichiomycetes</taxon>
        <taxon>Debaryomycetaceae</taxon>
        <taxon>Yamadazyma</taxon>
    </lineage>
</organism>
<dbReference type="AlphaFoldDB" id="G3BAD6"/>
<comment type="similarity">
    <text evidence="2 6">Belongs to the AIM24 family.</text>
</comment>
<accession>G3BAD6</accession>
<dbReference type="EMBL" id="GL996527">
    <property type="protein sequence ID" value="EGV62752.1"/>
    <property type="molecule type" value="Genomic_DNA"/>
</dbReference>
<evidence type="ECO:0000256" key="4">
    <source>
        <dbReference type="ARBA" id="ARBA00022946"/>
    </source>
</evidence>
<evidence type="ECO:0000313" key="7">
    <source>
        <dbReference type="EMBL" id="EGV62752.1"/>
    </source>
</evidence>
<evidence type="ECO:0000256" key="6">
    <source>
        <dbReference type="RuleBase" id="RU363045"/>
    </source>
</evidence>
<reference evidence="7 8" key="1">
    <citation type="journal article" date="2011" name="Proc. Natl. Acad. Sci. U.S.A.">
        <title>Comparative genomics of xylose-fermenting fungi for enhanced biofuel production.</title>
        <authorList>
            <person name="Wohlbach D.J."/>
            <person name="Kuo A."/>
            <person name="Sato T.K."/>
            <person name="Potts K.M."/>
            <person name="Salamov A.A."/>
            <person name="LaButti K.M."/>
            <person name="Sun H."/>
            <person name="Clum A."/>
            <person name="Pangilinan J.L."/>
            <person name="Lindquist E.A."/>
            <person name="Lucas S."/>
            <person name="Lapidus A."/>
            <person name="Jin M."/>
            <person name="Gunawan C."/>
            <person name="Balan V."/>
            <person name="Dale B.E."/>
            <person name="Jeffries T.W."/>
            <person name="Zinkel R."/>
            <person name="Barry K.W."/>
            <person name="Grigoriev I.V."/>
            <person name="Gasch A.P."/>
        </authorList>
    </citation>
    <scope>NUCLEOTIDE SEQUENCE [LARGE SCALE GENOMIC DNA]</scope>
    <source>
        <strain evidence="8">ATCC 10573 / BCRC 21748 / CBS 615 / JCM 9827 / NBRC 10315 / NRRL Y-1498 / VKM Y-70</strain>
    </source>
</reference>
<dbReference type="InterPro" id="IPR016031">
    <property type="entry name" value="Trp_RNA-bd_attenuator-like_dom"/>
</dbReference>
<dbReference type="PANTHER" id="PTHR36959">
    <property type="entry name" value="ALTERED INHERITANCE OF MITOCHONDRIA PROTEIN 24, MITOCHONDRIAL"/>
    <property type="match status" value="1"/>
</dbReference>
<dbReference type="PANTHER" id="PTHR36959:SF2">
    <property type="entry name" value="ALTERED INHERITANCE OF MITOCHONDRIA PROTEIN 24, MITOCHONDRIAL"/>
    <property type="match status" value="1"/>
</dbReference>
<dbReference type="Proteomes" id="UP000000707">
    <property type="component" value="Unassembled WGS sequence"/>
</dbReference>